<dbReference type="EMBL" id="LZKJ01000120">
    <property type="protein sequence ID" value="OBI45652.1"/>
    <property type="molecule type" value="Genomic_DNA"/>
</dbReference>
<dbReference type="AlphaFoldDB" id="A0A1A2Z819"/>
<feature type="compositionally biased region" description="Basic and acidic residues" evidence="1">
    <location>
        <begin position="168"/>
        <end position="180"/>
    </location>
</feature>
<evidence type="ECO:0000313" key="3">
    <source>
        <dbReference type="Proteomes" id="UP000093592"/>
    </source>
</evidence>
<proteinExistence type="predicted"/>
<feature type="compositionally biased region" description="Polar residues" evidence="1">
    <location>
        <begin position="133"/>
        <end position="147"/>
    </location>
</feature>
<accession>A0A1A2Z819</accession>
<dbReference type="Proteomes" id="UP000093592">
    <property type="component" value="Unassembled WGS sequence"/>
</dbReference>
<evidence type="ECO:0000313" key="2">
    <source>
        <dbReference type="EMBL" id="OBI45652.1"/>
    </source>
</evidence>
<feature type="compositionally biased region" description="Basic and acidic residues" evidence="1">
    <location>
        <begin position="151"/>
        <end position="161"/>
    </location>
</feature>
<reference evidence="3" key="1">
    <citation type="submission" date="2016-06" db="EMBL/GenBank/DDBJ databases">
        <authorList>
            <person name="Sutton G."/>
            <person name="Brinkac L."/>
            <person name="Sanka R."/>
            <person name="Adams M."/>
            <person name="Lau E."/>
            <person name="Sam S."/>
            <person name="Sreng N."/>
            <person name="Him V."/>
            <person name="Kerleguer A."/>
            <person name="Cheng S."/>
        </authorList>
    </citation>
    <scope>NUCLEOTIDE SEQUENCE [LARGE SCALE GENOMIC DNA]</scope>
    <source>
        <strain evidence="3">E861</strain>
    </source>
</reference>
<gene>
    <name evidence="2" type="ORF">A5707_01760</name>
</gene>
<feature type="region of interest" description="Disordered" evidence="1">
    <location>
        <begin position="124"/>
        <end position="180"/>
    </location>
</feature>
<comment type="caution">
    <text evidence="2">The sequence shown here is derived from an EMBL/GenBank/DDBJ whole genome shotgun (WGS) entry which is preliminary data.</text>
</comment>
<evidence type="ECO:0000256" key="1">
    <source>
        <dbReference type="SAM" id="MobiDB-lite"/>
    </source>
</evidence>
<organism evidence="2 3">
    <name type="scientific">Mycobacterium kyorinense</name>
    <dbReference type="NCBI Taxonomy" id="487514"/>
    <lineage>
        <taxon>Bacteria</taxon>
        <taxon>Bacillati</taxon>
        <taxon>Actinomycetota</taxon>
        <taxon>Actinomycetes</taxon>
        <taxon>Mycobacteriales</taxon>
        <taxon>Mycobacteriaceae</taxon>
        <taxon>Mycobacterium</taxon>
    </lineage>
</organism>
<protein>
    <submittedName>
        <fullName evidence="2">Uncharacterized protein</fullName>
    </submittedName>
</protein>
<name>A0A1A2Z819_9MYCO</name>
<sequence>MHLIQGKKAHEPGQPIITVKVVAVYDDGRLDIEGDDLHLTLWHHDADRLRSTLRIGGQAEWKPKFHVLDVASVGPLNLASLDRVEPCVPRIHRRPTETTRQFIERAMRENYGYTIPHRWLADLDAIPGGDTGEPQSGYSVGTNNPTPQERAPLRKIAEEFGHGPTATADDKHDRQERQPD</sequence>